<keyword evidence="2" id="KW-0732">Signal</keyword>
<dbReference type="AlphaFoldDB" id="A0A4V3SIX5"/>
<feature type="compositionally biased region" description="Acidic residues" evidence="1">
    <location>
        <begin position="299"/>
        <end position="323"/>
    </location>
</feature>
<feature type="compositionally biased region" description="Basic and acidic residues" evidence="1">
    <location>
        <begin position="497"/>
        <end position="515"/>
    </location>
</feature>
<feature type="compositionally biased region" description="Polar residues" evidence="1">
    <location>
        <begin position="603"/>
        <end position="621"/>
    </location>
</feature>
<sequence>MKAYQLTILVLALCQQQVSAAPRPQQIDNGPPALRYTSKYPQHPVNQGQGDNYPKYWLNEAWDPSRQKSPVNPTDYRASQGYTGDQLYRNPYAPVNDQQYNTQPRNLFVPYPYAETWDKQNTRVPALEKPDPEVPTFGTEATYQPPHGFPRERGAARAAIGHYSKLAAANDEESVDAAPPAPKPEIMKEPKEDDLAMFKNADGHKNLGLGSDFSGYTKEAKMTPVIVTPRDDGWSEVSYNHDDVRRQLSDIPVINEQESLVVAQEPRRRKNKALEKIEGFLGPDEAWHQKRSLHKRSEEDDEDLDEDDLEVDDDVGNDGDVEDANAAKVVVKGVNGNKKPESEWPEHIRNKAERMMKAAEVMQARGSKMLATEEDDTTKKQTTEDVEDEYEDAVEDSNIANADEEYEVEEEEMAPQPSVVARKRPARPAQKPVQPVDPMPDYMMPQTSPQTARWKAPEQPTTAAPKKAPKKKTPAPAPVVPGPNKKKNQRPTPAPAQEKEKEDPLMIGELPERSGKVKHPKKPKSARPSPQQESQPQRKKPVKSAKKSQQQDNLPNQSGIKKPRIQNVKRDEIVPPHLVDTMLSEGKMKKMGKMNNMRPQIKGSAQNPSQGSKGSAQNPIQGSKGASGGMKKTGRTRPSVNQDRPGKKKSQHSKREPSLGKRAAIPEADPDAQNRRVLPGGPPVTIRRVLGAGEPAPTARPAPVNHAVQNQAASGVYQIPDGQVQVGGGGAVAVQVVDGQVQFPAVVAPVPVVPQVVLPPQTITVNVPGPVQTVVKPQVVEKIVTQVQTIERPVHHTQLVHQTATVVKQVPVEHTVVQNVPVYHTQIQNVPVYHTQIQNVPVYHTQIQNVPVYHTQTQSVPVYHTQIQSVPVHHTVIQSVPVHHTVIQSIPYPVELYHTATVVSSVPFAVQHTVVEKVPYPVQTTVAIPVKHTVVEKVPYAVETTVVQSVPVPVRHTVVQSVPVEVKQTATATAIVSYPVRITITPEAITKIVSAPTVTQMATTIQTAVEYETIVEQATKVVERVAIPSSSPVAIKKEIHGHKDIVSTIETCKNVPVTKTICVCPSCDQTEEHCGCGTFDNCVGPECSAAHCTVMTELECIPRTPKEIEEFVRSHLPSEFA</sequence>
<evidence type="ECO:0000313" key="3">
    <source>
        <dbReference type="EMBL" id="TGZ81665.1"/>
    </source>
</evidence>
<feature type="region of interest" description="Disordered" evidence="1">
    <location>
        <begin position="127"/>
        <end position="148"/>
    </location>
</feature>
<protein>
    <recommendedName>
        <fullName evidence="5">Membrane anchor Opy2 N-terminal domain-containing protein</fullName>
    </recommendedName>
</protein>
<feature type="compositionally biased region" description="Low complexity" evidence="1">
    <location>
        <begin position="457"/>
        <end position="466"/>
    </location>
</feature>
<evidence type="ECO:0000256" key="1">
    <source>
        <dbReference type="SAM" id="MobiDB-lite"/>
    </source>
</evidence>
<keyword evidence="4" id="KW-1185">Reference proteome</keyword>
<evidence type="ECO:0000256" key="2">
    <source>
        <dbReference type="SAM" id="SignalP"/>
    </source>
</evidence>
<feature type="region of interest" description="Disordered" evidence="1">
    <location>
        <begin position="362"/>
        <end position="686"/>
    </location>
</feature>
<dbReference type="InParanoid" id="A0A4V3SIX5"/>
<evidence type="ECO:0000313" key="4">
    <source>
        <dbReference type="Proteomes" id="UP000298138"/>
    </source>
</evidence>
<feature type="region of interest" description="Disordered" evidence="1">
    <location>
        <begin position="264"/>
        <end position="324"/>
    </location>
</feature>
<feature type="compositionally biased region" description="Basic residues" evidence="1">
    <location>
        <begin position="537"/>
        <end position="546"/>
    </location>
</feature>
<evidence type="ECO:0008006" key="5">
    <source>
        <dbReference type="Google" id="ProtNLM"/>
    </source>
</evidence>
<accession>A0A4V3SIX5</accession>
<feature type="compositionally biased region" description="Acidic residues" evidence="1">
    <location>
        <begin position="384"/>
        <end position="395"/>
    </location>
</feature>
<organism evidence="3 4">
    <name type="scientific">Ascodesmis nigricans</name>
    <dbReference type="NCBI Taxonomy" id="341454"/>
    <lineage>
        <taxon>Eukaryota</taxon>
        <taxon>Fungi</taxon>
        <taxon>Dikarya</taxon>
        <taxon>Ascomycota</taxon>
        <taxon>Pezizomycotina</taxon>
        <taxon>Pezizomycetes</taxon>
        <taxon>Pezizales</taxon>
        <taxon>Ascodesmidaceae</taxon>
        <taxon>Ascodesmis</taxon>
    </lineage>
</organism>
<feature type="compositionally biased region" description="Acidic residues" evidence="1">
    <location>
        <begin position="402"/>
        <end position="413"/>
    </location>
</feature>
<feature type="compositionally biased region" description="Basic residues" evidence="1">
    <location>
        <begin position="516"/>
        <end position="525"/>
    </location>
</feature>
<reference evidence="3 4" key="1">
    <citation type="submission" date="2019-04" db="EMBL/GenBank/DDBJ databases">
        <title>Comparative genomics and transcriptomics to analyze fruiting body development in filamentous ascomycetes.</title>
        <authorList>
            <consortium name="DOE Joint Genome Institute"/>
            <person name="Lutkenhaus R."/>
            <person name="Traeger S."/>
            <person name="Breuer J."/>
            <person name="Kuo A."/>
            <person name="Lipzen A."/>
            <person name="Pangilinan J."/>
            <person name="Dilworth D."/>
            <person name="Sandor L."/>
            <person name="Poggeler S."/>
            <person name="Barry K."/>
            <person name="Grigoriev I.V."/>
            <person name="Nowrousian M."/>
        </authorList>
    </citation>
    <scope>NUCLEOTIDE SEQUENCE [LARGE SCALE GENOMIC DNA]</scope>
    <source>
        <strain evidence="3 4">CBS 389.68</strain>
    </source>
</reference>
<dbReference type="OrthoDB" id="5431113at2759"/>
<gene>
    <name evidence="3" type="ORF">EX30DRAFT_252843</name>
</gene>
<name>A0A4V3SIX5_9PEZI</name>
<feature type="compositionally biased region" description="Polar residues" evidence="1">
    <location>
        <begin position="547"/>
        <end position="559"/>
    </location>
</feature>
<proteinExistence type="predicted"/>
<dbReference type="Proteomes" id="UP000298138">
    <property type="component" value="Unassembled WGS sequence"/>
</dbReference>
<dbReference type="EMBL" id="ML220118">
    <property type="protein sequence ID" value="TGZ81665.1"/>
    <property type="molecule type" value="Genomic_DNA"/>
</dbReference>
<feature type="signal peptide" evidence="2">
    <location>
        <begin position="1"/>
        <end position="20"/>
    </location>
</feature>
<feature type="chain" id="PRO_5020700199" description="Membrane anchor Opy2 N-terminal domain-containing protein" evidence="2">
    <location>
        <begin position="21"/>
        <end position="1121"/>
    </location>
</feature>